<dbReference type="Proteomes" id="UP000230066">
    <property type="component" value="Unassembled WGS sequence"/>
</dbReference>
<feature type="compositionally biased region" description="Polar residues" evidence="1">
    <location>
        <begin position="118"/>
        <end position="131"/>
    </location>
</feature>
<proteinExistence type="predicted"/>
<feature type="compositionally biased region" description="Low complexity" evidence="1">
    <location>
        <begin position="306"/>
        <end position="315"/>
    </location>
</feature>
<reference evidence="2" key="1">
    <citation type="submission" date="2019-03" db="EMBL/GenBank/DDBJ databases">
        <title>Improved annotation for the trematode Fasciola hepatica.</title>
        <authorList>
            <person name="Choi Y.-J."/>
            <person name="Martin J."/>
            <person name="Mitreva M."/>
        </authorList>
    </citation>
    <scope>NUCLEOTIDE SEQUENCE [LARGE SCALE GENOMIC DNA]</scope>
</reference>
<feature type="compositionally biased region" description="Polar residues" evidence="1">
    <location>
        <begin position="279"/>
        <end position="290"/>
    </location>
</feature>
<evidence type="ECO:0000313" key="3">
    <source>
        <dbReference type="Proteomes" id="UP000230066"/>
    </source>
</evidence>
<dbReference type="EMBL" id="JXXN02004680">
    <property type="protein sequence ID" value="THD20410.1"/>
    <property type="molecule type" value="Genomic_DNA"/>
</dbReference>
<accession>A0A4E0RXE6</accession>
<keyword evidence="3" id="KW-1185">Reference proteome</keyword>
<feature type="compositionally biased region" description="Pro residues" evidence="1">
    <location>
        <begin position="265"/>
        <end position="275"/>
    </location>
</feature>
<dbReference type="AlphaFoldDB" id="A0A4E0RXE6"/>
<name>A0A4E0RXE6_FASHE</name>
<gene>
    <name evidence="2" type="ORF">D915_008968</name>
</gene>
<feature type="region of interest" description="Disordered" evidence="1">
    <location>
        <begin position="1"/>
        <end position="51"/>
    </location>
</feature>
<feature type="compositionally biased region" description="Polar residues" evidence="1">
    <location>
        <begin position="1"/>
        <end position="15"/>
    </location>
</feature>
<feature type="region of interest" description="Disordered" evidence="1">
    <location>
        <begin position="104"/>
        <end position="137"/>
    </location>
</feature>
<feature type="region of interest" description="Disordered" evidence="1">
    <location>
        <begin position="216"/>
        <end position="338"/>
    </location>
</feature>
<feature type="compositionally biased region" description="Low complexity" evidence="1">
    <location>
        <begin position="216"/>
        <end position="227"/>
    </location>
</feature>
<comment type="caution">
    <text evidence="2">The sequence shown here is derived from an EMBL/GenBank/DDBJ whole genome shotgun (WGS) entry which is preliminary data.</text>
</comment>
<feature type="compositionally biased region" description="Low complexity" evidence="1">
    <location>
        <begin position="240"/>
        <end position="256"/>
    </location>
</feature>
<evidence type="ECO:0000256" key="1">
    <source>
        <dbReference type="SAM" id="MobiDB-lite"/>
    </source>
</evidence>
<organism evidence="2 3">
    <name type="scientific">Fasciola hepatica</name>
    <name type="common">Liver fluke</name>
    <dbReference type="NCBI Taxonomy" id="6192"/>
    <lineage>
        <taxon>Eukaryota</taxon>
        <taxon>Metazoa</taxon>
        <taxon>Spiralia</taxon>
        <taxon>Lophotrochozoa</taxon>
        <taxon>Platyhelminthes</taxon>
        <taxon>Trematoda</taxon>
        <taxon>Digenea</taxon>
        <taxon>Plagiorchiida</taxon>
        <taxon>Echinostomata</taxon>
        <taxon>Echinostomatoidea</taxon>
        <taxon>Fasciolidae</taxon>
        <taxon>Fasciola</taxon>
    </lineage>
</organism>
<evidence type="ECO:0000313" key="2">
    <source>
        <dbReference type="EMBL" id="THD20410.1"/>
    </source>
</evidence>
<feature type="compositionally biased region" description="Polar residues" evidence="1">
    <location>
        <begin position="39"/>
        <end position="51"/>
    </location>
</feature>
<feature type="compositionally biased region" description="Pro residues" evidence="1">
    <location>
        <begin position="316"/>
        <end position="338"/>
    </location>
</feature>
<protein>
    <submittedName>
        <fullName evidence="2">Uncharacterized protein</fullName>
    </submittedName>
</protein>
<sequence length="422" mass="45098">MVPQRAPSTRLSSVPITEELRPRSVAADSTVPVKETPGSVASSPNSHLKSASSNCVSSVVEKLAISVDEPTIDHMVPPVSDIIRHFDRRGQLIVGAACRPGFVPPKPISNGTREDSRVNTVPTSSNESNTTHSDRKVSMPINSFGLITPTQSQTSTGHESDLMSSPKMQQMMRGFTLSRSNSVETNRRAPSSLGLCTSPLVRTISPPVLSPTAKLLPPSASQLSSSKHLVPESRVCNGHSSSPSPLSSFRSVSRISTHGSTRHSPPLPSPPPPQHVMPSVTSVNRSNSINHRVIDPSDSETSSCHPVVSSQSVFPSSPPPPPTCTPPPPPPPSPPSIPAPIPPMAVSPIGLATRVSGQVTDQAKTQLNPHVVHQQLANTLQQRRASAETRPTTEKPRKLCTLVCANQFFMIYHHIPFIMAEL</sequence>